<dbReference type="AlphaFoldDB" id="U6MA03"/>
<dbReference type="PANTHER" id="PTHR36492:SF2">
    <property type="entry name" value="[ACYL-CARRIER-PROTEIN] PHOSPHODIESTERASE PPTH"/>
    <property type="match status" value="1"/>
</dbReference>
<dbReference type="VEuPathDB" id="ToxoDB:EMWEY_00004950"/>
<dbReference type="OrthoDB" id="550558at2759"/>
<keyword evidence="3" id="KW-1185">Reference proteome</keyword>
<evidence type="ECO:0000313" key="2">
    <source>
        <dbReference type="EMBL" id="CDJ59878.1"/>
    </source>
</evidence>
<dbReference type="EMBL" id="HG720943">
    <property type="protein sequence ID" value="CDJ59878.1"/>
    <property type="molecule type" value="Genomic_DNA"/>
</dbReference>
<reference evidence="2" key="2">
    <citation type="submission" date="2013-10" db="EMBL/GenBank/DDBJ databases">
        <authorList>
            <person name="Aslett M."/>
        </authorList>
    </citation>
    <scope>NUCLEOTIDE SEQUENCE [LARGE SCALE GENOMIC DNA]</scope>
    <source>
        <strain evidence="2">Weybridge</strain>
    </source>
</reference>
<gene>
    <name evidence="2" type="ORF">EMWEY_00004950</name>
</gene>
<evidence type="ECO:0008006" key="4">
    <source>
        <dbReference type="Google" id="ProtNLM"/>
    </source>
</evidence>
<dbReference type="RefSeq" id="XP_013336523.1">
    <property type="nucleotide sequence ID" value="XM_013481069.1"/>
</dbReference>
<sequence length="573" mass="62662">MRIFAWSDLHLESKVNFELVKQFCYLNKKRPASTENRIISGQGSSNGNEWDIVESGISTDASAGGEAPVWPPLAGALSSNIGQLGGVVTKTSSPVNEDFANDVLILAGDVHHELEGLKDSLNLFCSVFGHVAFVPGNHELWVTRKDRDLGITDSLKKFDSILRLCESLGIHTSPFFPSRKVRLVPLFSWYDEFDPHFRRVALYAHQPQTALPRASQSHPGKTTQGISPDNSRVIGSKLLLSLAENWMDYTACQWPLPLSNNDPKSSGRLRREYSSLGRADPEATLFRRFSGMSLGKSRRCTCRSTNGSGASTAAGVGAAAAVAVGGRETSGLPGGLAWGANASCKPFHRRWSVEEAQNMPNLVLPKSTPRRFTDALGMPLSLSEFFAVENERRGCFLRNRQSPCRGNLRLDKNIQNNKTEPAVSDVPDCACCDGLPRLKVGHTGSSESGISSQATDSEMDVGCPSPEGTCGEETTCFENPTVVITFSHFLPRAELAKLYPLNPGALAYVMGSTRIDEQLRQAEGSLHIFGHSHVNIDHNIEGVRYVQHSLGRPSEQKWFPARLRPKLVFSDGL</sequence>
<feature type="region of interest" description="Disordered" evidence="1">
    <location>
        <begin position="443"/>
        <end position="465"/>
    </location>
</feature>
<dbReference type="GeneID" id="25334481"/>
<dbReference type="SUPFAM" id="SSF56300">
    <property type="entry name" value="Metallo-dependent phosphatases"/>
    <property type="match status" value="1"/>
</dbReference>
<dbReference type="InterPro" id="IPR052963">
    <property type="entry name" value="Pantetheine_PDE"/>
</dbReference>
<protein>
    <recommendedName>
        <fullName evidence="4">Calcineurin-like phosphoesterase domain-containing protein</fullName>
    </recommendedName>
</protein>
<evidence type="ECO:0000313" key="3">
    <source>
        <dbReference type="Proteomes" id="UP000030763"/>
    </source>
</evidence>
<dbReference type="InterPro" id="IPR029052">
    <property type="entry name" value="Metallo-depent_PP-like"/>
</dbReference>
<name>U6MA03_EIMMA</name>
<dbReference type="Proteomes" id="UP000030763">
    <property type="component" value="Unassembled WGS sequence"/>
</dbReference>
<feature type="compositionally biased region" description="Polar residues" evidence="1">
    <location>
        <begin position="443"/>
        <end position="456"/>
    </location>
</feature>
<accession>U6MA03</accession>
<proteinExistence type="predicted"/>
<reference evidence="2" key="1">
    <citation type="submission" date="2013-10" db="EMBL/GenBank/DDBJ databases">
        <title>Genomic analysis of the causative agents of coccidiosis in chickens.</title>
        <authorList>
            <person name="Reid A.J."/>
            <person name="Blake D."/>
            <person name="Billington K."/>
            <person name="Browne H."/>
            <person name="Dunn M."/>
            <person name="Hung S."/>
            <person name="Kawahara F."/>
            <person name="Miranda-Saavedra D."/>
            <person name="Mourier T."/>
            <person name="Nagra H."/>
            <person name="Otto T.D."/>
            <person name="Rawlings N."/>
            <person name="Sanchez A."/>
            <person name="Sanders M."/>
            <person name="Subramaniam C."/>
            <person name="Tay Y."/>
            <person name="Dear P."/>
            <person name="Doerig C."/>
            <person name="Gruber A."/>
            <person name="Parkinson J."/>
            <person name="Shirley M."/>
            <person name="Wan K.L."/>
            <person name="Berriman M."/>
            <person name="Tomley F."/>
            <person name="Pain A."/>
        </authorList>
    </citation>
    <scope>NUCLEOTIDE SEQUENCE [LARGE SCALE GENOMIC DNA]</scope>
    <source>
        <strain evidence="2">Weybridge</strain>
    </source>
</reference>
<dbReference type="OMA" id="SHVNIDH"/>
<dbReference type="CDD" id="cd00838">
    <property type="entry name" value="MPP_superfamily"/>
    <property type="match status" value="1"/>
</dbReference>
<dbReference type="PANTHER" id="PTHR36492">
    <property type="match status" value="1"/>
</dbReference>
<evidence type="ECO:0000256" key="1">
    <source>
        <dbReference type="SAM" id="MobiDB-lite"/>
    </source>
</evidence>
<organism evidence="2 3">
    <name type="scientific">Eimeria maxima</name>
    <name type="common">Coccidian parasite</name>
    <dbReference type="NCBI Taxonomy" id="5804"/>
    <lineage>
        <taxon>Eukaryota</taxon>
        <taxon>Sar</taxon>
        <taxon>Alveolata</taxon>
        <taxon>Apicomplexa</taxon>
        <taxon>Conoidasida</taxon>
        <taxon>Coccidia</taxon>
        <taxon>Eucoccidiorida</taxon>
        <taxon>Eimeriorina</taxon>
        <taxon>Eimeriidae</taxon>
        <taxon>Eimeria</taxon>
    </lineage>
</organism>